<comment type="caution">
    <text evidence="2">The sequence shown here is derived from an EMBL/GenBank/DDBJ whole genome shotgun (WGS) entry which is preliminary data.</text>
</comment>
<sequence>MAKQHGLTLIEMLIAISILSGIIMLAGTGYSQYVTDFNKRDQRFYADLSAFQLRSAWQDQLGAAFHYLYQAGTDNYVPLFVGEKNGVLWASTRSIYKGDQPVFAWIGLQNKKLVYCEQLINDITALDTKVLQAQLCSKNKIELEHVEELSLRYYSWPGLYDRFEVVSDNLAIPADKAPRWFESVNAKDTKILPQWVVLKLKNGEDSTEIWVWLENLDLQRFLYFSGSTNA</sequence>
<organism evidence="2 3">
    <name type="scientific">Rheinheimera baltica</name>
    <dbReference type="NCBI Taxonomy" id="67576"/>
    <lineage>
        <taxon>Bacteria</taxon>
        <taxon>Pseudomonadati</taxon>
        <taxon>Pseudomonadota</taxon>
        <taxon>Gammaproteobacteria</taxon>
        <taxon>Chromatiales</taxon>
        <taxon>Chromatiaceae</taxon>
        <taxon>Rheinheimera</taxon>
    </lineage>
</organism>
<protein>
    <submittedName>
        <fullName evidence="2">Type II secretion system protein</fullName>
    </submittedName>
</protein>
<keyword evidence="1" id="KW-0812">Transmembrane</keyword>
<feature type="transmembrane region" description="Helical" evidence="1">
    <location>
        <begin position="12"/>
        <end position="33"/>
    </location>
</feature>
<evidence type="ECO:0000256" key="1">
    <source>
        <dbReference type="SAM" id="Phobius"/>
    </source>
</evidence>
<dbReference type="Proteomes" id="UP001231109">
    <property type="component" value="Unassembled WGS sequence"/>
</dbReference>
<dbReference type="NCBIfam" id="TIGR02532">
    <property type="entry name" value="IV_pilin_GFxxxE"/>
    <property type="match status" value="1"/>
</dbReference>
<accession>A0ABT9HUX9</accession>
<proteinExistence type="predicted"/>
<keyword evidence="3" id="KW-1185">Reference proteome</keyword>
<keyword evidence="1" id="KW-0472">Membrane</keyword>
<dbReference type="EMBL" id="JAPJDZ010000004">
    <property type="protein sequence ID" value="MDP5134930.1"/>
    <property type="molecule type" value="Genomic_DNA"/>
</dbReference>
<name>A0ABT9HUX9_9GAMM</name>
<evidence type="ECO:0000313" key="3">
    <source>
        <dbReference type="Proteomes" id="UP001231109"/>
    </source>
</evidence>
<dbReference type="InterPro" id="IPR012902">
    <property type="entry name" value="N_methyl_site"/>
</dbReference>
<dbReference type="RefSeq" id="WP_305973716.1">
    <property type="nucleotide sequence ID" value="NZ_JAPJDZ010000004.1"/>
</dbReference>
<dbReference type="PROSITE" id="PS00409">
    <property type="entry name" value="PROKAR_NTER_METHYL"/>
    <property type="match status" value="1"/>
</dbReference>
<gene>
    <name evidence="2" type="ORF">ORJ04_03090</name>
</gene>
<reference evidence="2 3" key="1">
    <citation type="submission" date="2022-11" db="EMBL/GenBank/DDBJ databases">
        <title>Viruses from the air-sea interface of a natural surface slick.</title>
        <authorList>
            <person name="Rahlff J."/>
            <person name="Holmfeldt K."/>
        </authorList>
    </citation>
    <scope>NUCLEOTIDE SEQUENCE [LARGE SCALE GENOMIC DNA]</scope>
    <source>
        <strain evidence="2 3">SMS4</strain>
    </source>
</reference>
<evidence type="ECO:0000313" key="2">
    <source>
        <dbReference type="EMBL" id="MDP5134930.1"/>
    </source>
</evidence>
<keyword evidence="1" id="KW-1133">Transmembrane helix</keyword>
<dbReference type="Pfam" id="PF07963">
    <property type="entry name" value="N_methyl"/>
    <property type="match status" value="1"/>
</dbReference>